<sequence length="483" mass="55056">MTPTRLNVNKGLLIPPSPPSPSHSNTSFMSSVSWMAEKTSTELIPMLKNAYSALKDKEKDLVLAAELGKSLLEHNLRLKSSYDSLLHSTPPITPSTSTSSQFIQTAVAVAEDDDDDEAAAADSMRFIPSRVAREAMIEVLEKKNSELSMKLETAVSEQERLIKTNSKSTRKLENEIGLLKSNLDIATTKIQELEDMNSRQRKQEEKRKRVQVTTDTKDVVEELYDEIGKMEQEKEAIEQSKLELEAKLVVTLKDLGELKNQFEQFEFTQRGVEELQEAYERQYAHIEELKASLEEHRTILQKLRERGVNIHSTPAPSLHPDEKVDQRPTLLGELETEWRKNSSVKELTERSFATICHTPSLIGLESVLSRATGMDQQMIDDAILFINQIEAEHFQGKALYNDDNDDNDMIIADDYPTSNIYPTLTKPEQIQHIVNEPKTFIGRLRNHIRYLFHHVWKWCRFSIVITTALLISAWQGPDSLLIT</sequence>
<accession>A0A367JMS3</accession>
<keyword evidence="4" id="KW-1185">Reference proteome</keyword>
<keyword evidence="1" id="KW-0175">Coiled coil</keyword>
<gene>
    <name evidence="3" type="ORF">CU098_008916</name>
</gene>
<comment type="caution">
    <text evidence="3">The sequence shown here is derived from an EMBL/GenBank/DDBJ whole genome shotgun (WGS) entry which is preliminary data.</text>
</comment>
<evidence type="ECO:0000313" key="3">
    <source>
        <dbReference type="EMBL" id="RCH91244.1"/>
    </source>
</evidence>
<proteinExistence type="predicted"/>
<evidence type="ECO:0000256" key="1">
    <source>
        <dbReference type="SAM" id="Coils"/>
    </source>
</evidence>
<evidence type="ECO:0000313" key="4">
    <source>
        <dbReference type="Proteomes" id="UP000253551"/>
    </source>
</evidence>
<reference evidence="3 4" key="1">
    <citation type="journal article" date="2018" name="G3 (Bethesda)">
        <title>Phylogenetic and Phylogenomic Definition of Rhizopus Species.</title>
        <authorList>
            <person name="Gryganskyi A.P."/>
            <person name="Golan J."/>
            <person name="Dolatabadi S."/>
            <person name="Mondo S."/>
            <person name="Robb S."/>
            <person name="Idnurm A."/>
            <person name="Muszewska A."/>
            <person name="Steczkiewicz K."/>
            <person name="Masonjones S."/>
            <person name="Liao H.L."/>
            <person name="Gajdeczka M.T."/>
            <person name="Anike F."/>
            <person name="Vuek A."/>
            <person name="Anishchenko I.M."/>
            <person name="Voigt K."/>
            <person name="de Hoog G.S."/>
            <person name="Smith M.E."/>
            <person name="Heitman J."/>
            <person name="Vilgalys R."/>
            <person name="Stajich J.E."/>
        </authorList>
    </citation>
    <scope>NUCLEOTIDE SEQUENCE [LARGE SCALE GENOMIC DNA]</scope>
    <source>
        <strain evidence="3 4">LSU 92-RS-03</strain>
    </source>
</reference>
<feature type="coiled-coil region" evidence="1">
    <location>
        <begin position="272"/>
        <end position="306"/>
    </location>
</feature>
<dbReference type="Proteomes" id="UP000253551">
    <property type="component" value="Unassembled WGS sequence"/>
</dbReference>
<feature type="region of interest" description="Disordered" evidence="2">
    <location>
        <begin position="1"/>
        <end position="28"/>
    </location>
</feature>
<protein>
    <submittedName>
        <fullName evidence="3">Uncharacterized protein</fullName>
    </submittedName>
</protein>
<dbReference type="OrthoDB" id="9451547at2759"/>
<name>A0A367JMS3_RHIST</name>
<organism evidence="3 4">
    <name type="scientific">Rhizopus stolonifer</name>
    <name type="common">Rhizopus nigricans</name>
    <dbReference type="NCBI Taxonomy" id="4846"/>
    <lineage>
        <taxon>Eukaryota</taxon>
        <taxon>Fungi</taxon>
        <taxon>Fungi incertae sedis</taxon>
        <taxon>Mucoromycota</taxon>
        <taxon>Mucoromycotina</taxon>
        <taxon>Mucoromycetes</taxon>
        <taxon>Mucorales</taxon>
        <taxon>Mucorineae</taxon>
        <taxon>Rhizopodaceae</taxon>
        <taxon>Rhizopus</taxon>
    </lineage>
</organism>
<feature type="coiled-coil region" evidence="1">
    <location>
        <begin position="137"/>
        <end position="247"/>
    </location>
</feature>
<dbReference type="STRING" id="4846.A0A367JMS3"/>
<dbReference type="EMBL" id="PJQM01003024">
    <property type="protein sequence ID" value="RCH91244.1"/>
    <property type="molecule type" value="Genomic_DNA"/>
</dbReference>
<evidence type="ECO:0000256" key="2">
    <source>
        <dbReference type="SAM" id="MobiDB-lite"/>
    </source>
</evidence>
<dbReference type="AlphaFoldDB" id="A0A367JMS3"/>